<dbReference type="OMA" id="HMSLFEC"/>
<dbReference type="GO" id="GO:0016746">
    <property type="term" value="F:acyltransferase activity"/>
    <property type="evidence" value="ECO:0007669"/>
    <property type="project" value="UniProtKB-KW"/>
</dbReference>
<keyword evidence="6" id="KW-1185">Reference proteome</keyword>
<feature type="region of interest" description="Disordered" evidence="4">
    <location>
        <begin position="1"/>
        <end position="40"/>
    </location>
</feature>
<dbReference type="PANTHER" id="PTHR31623">
    <property type="entry name" value="F21J9.9"/>
    <property type="match status" value="1"/>
</dbReference>
<dbReference type="eggNOG" id="ENOG502QQQA">
    <property type="taxonomic scope" value="Eukaryota"/>
</dbReference>
<name>A0A087HQU8_ARAAL</name>
<evidence type="ECO:0000256" key="2">
    <source>
        <dbReference type="ARBA" id="ARBA00022679"/>
    </source>
</evidence>
<sequence length="465" mass="51783">MDSGLSWADQWDYNSDPPPNSTNEDDKKKKKKKEDGSKSSFGKTILGLKWVKELRKKSDNSPMYTGALLFYAANDSQKLVGSSSEETSKKLKKSLSETLPIFYPLAGRIMGSFVECNDEGAMFIEARVDQLLSEFLKCSVPESLEPLIPVEAKSREAITWPVLLIQANFFSCGGLVITICISHKITDATSLAMFISGWSESARGLGITSIPSFTASDFFPIPPDHHELLSKSTDHKANEVEEMECVTKRFVFDASKMKTLRAKASSNLVKNPTRVEAVTALFWRCATKASRSTSPTPKTSVLLIPVSLRGKVDSLPENTVGNMLSIMILKNEKAKIEGIQDVVDELRRAKEMFSLNCKEMMKSSSTSLEYLQEIGKSYGRRNEVDMWMSNSWCKLGMYEADFGWGKPVWVTGRGTSNFKNLMLLIDAKDGDGIEAWVTLTEEHMSRFECDEELLESASLNPSALV</sequence>
<dbReference type="EMBL" id="CM002869">
    <property type="protein sequence ID" value="KFK44500.1"/>
    <property type="molecule type" value="Genomic_DNA"/>
</dbReference>
<dbReference type="Gramene" id="KFK44500">
    <property type="protein sequence ID" value="KFK44500"/>
    <property type="gene ID" value="AALP_AA1G265100"/>
</dbReference>
<dbReference type="Pfam" id="PF02458">
    <property type="entry name" value="Transferase"/>
    <property type="match status" value="1"/>
</dbReference>
<evidence type="ECO:0000256" key="3">
    <source>
        <dbReference type="ARBA" id="ARBA00023315"/>
    </source>
</evidence>
<comment type="similarity">
    <text evidence="1">Belongs to the plant acyltransferase family.</text>
</comment>
<keyword evidence="3" id="KW-0012">Acyltransferase</keyword>
<dbReference type="InterPro" id="IPR023213">
    <property type="entry name" value="CAT-like_dom_sf"/>
</dbReference>
<proteinExistence type="inferred from homology"/>
<evidence type="ECO:0000313" key="6">
    <source>
        <dbReference type="Proteomes" id="UP000029120"/>
    </source>
</evidence>
<evidence type="ECO:0000256" key="1">
    <source>
        <dbReference type="ARBA" id="ARBA00009861"/>
    </source>
</evidence>
<dbReference type="PANTHER" id="PTHR31623:SF126">
    <property type="entry name" value="F21J9.8"/>
    <property type="match status" value="1"/>
</dbReference>
<evidence type="ECO:0000256" key="4">
    <source>
        <dbReference type="SAM" id="MobiDB-lite"/>
    </source>
</evidence>
<reference evidence="6" key="1">
    <citation type="journal article" date="2015" name="Nat. Plants">
        <title>Genome expansion of Arabis alpina linked with retrotransposition and reduced symmetric DNA methylation.</title>
        <authorList>
            <person name="Willing E.M."/>
            <person name="Rawat V."/>
            <person name="Mandakova T."/>
            <person name="Maumus F."/>
            <person name="James G.V."/>
            <person name="Nordstroem K.J."/>
            <person name="Becker C."/>
            <person name="Warthmann N."/>
            <person name="Chica C."/>
            <person name="Szarzynska B."/>
            <person name="Zytnicki M."/>
            <person name="Albani M.C."/>
            <person name="Kiefer C."/>
            <person name="Bergonzi S."/>
            <person name="Castaings L."/>
            <person name="Mateos J.L."/>
            <person name="Berns M.C."/>
            <person name="Bujdoso N."/>
            <person name="Piofczyk T."/>
            <person name="de Lorenzo L."/>
            <person name="Barrero-Sicilia C."/>
            <person name="Mateos I."/>
            <person name="Piednoel M."/>
            <person name="Hagmann J."/>
            <person name="Chen-Min-Tao R."/>
            <person name="Iglesias-Fernandez R."/>
            <person name="Schuster S.C."/>
            <person name="Alonso-Blanco C."/>
            <person name="Roudier F."/>
            <person name="Carbonero P."/>
            <person name="Paz-Ares J."/>
            <person name="Davis S.J."/>
            <person name="Pecinka A."/>
            <person name="Quesneville H."/>
            <person name="Colot V."/>
            <person name="Lysak M.A."/>
            <person name="Weigel D."/>
            <person name="Coupland G."/>
            <person name="Schneeberger K."/>
        </authorList>
    </citation>
    <scope>NUCLEOTIDE SEQUENCE [LARGE SCALE GENOMIC DNA]</scope>
    <source>
        <strain evidence="6">cv. Pajares</strain>
    </source>
</reference>
<evidence type="ECO:0008006" key="7">
    <source>
        <dbReference type="Google" id="ProtNLM"/>
    </source>
</evidence>
<dbReference type="Proteomes" id="UP000029120">
    <property type="component" value="Chromosome 1"/>
</dbReference>
<evidence type="ECO:0000313" key="5">
    <source>
        <dbReference type="EMBL" id="KFK44500.1"/>
    </source>
</evidence>
<dbReference type="OrthoDB" id="1932220at2759"/>
<organism evidence="5 6">
    <name type="scientific">Arabis alpina</name>
    <name type="common">Alpine rock-cress</name>
    <dbReference type="NCBI Taxonomy" id="50452"/>
    <lineage>
        <taxon>Eukaryota</taxon>
        <taxon>Viridiplantae</taxon>
        <taxon>Streptophyta</taxon>
        <taxon>Embryophyta</taxon>
        <taxon>Tracheophyta</taxon>
        <taxon>Spermatophyta</taxon>
        <taxon>Magnoliopsida</taxon>
        <taxon>eudicotyledons</taxon>
        <taxon>Gunneridae</taxon>
        <taxon>Pentapetalae</taxon>
        <taxon>rosids</taxon>
        <taxon>malvids</taxon>
        <taxon>Brassicales</taxon>
        <taxon>Brassicaceae</taxon>
        <taxon>Arabideae</taxon>
        <taxon>Arabis</taxon>
    </lineage>
</organism>
<keyword evidence="2" id="KW-0808">Transferase</keyword>
<protein>
    <recommendedName>
        <fullName evidence="7">BAHD acyltransferase</fullName>
    </recommendedName>
</protein>
<gene>
    <name evidence="5" type="ordered locus">AALP_Aa1g265100</name>
</gene>
<accession>A0A087HQU8</accession>
<dbReference type="Gene3D" id="3.30.559.10">
    <property type="entry name" value="Chloramphenicol acetyltransferase-like domain"/>
    <property type="match status" value="2"/>
</dbReference>
<dbReference type="AlphaFoldDB" id="A0A087HQU8"/>